<name>A0ACB9C7Y5_9ASTR</name>
<organism evidence="1 2">
    <name type="scientific">Smallanthus sonchifolius</name>
    <dbReference type="NCBI Taxonomy" id="185202"/>
    <lineage>
        <taxon>Eukaryota</taxon>
        <taxon>Viridiplantae</taxon>
        <taxon>Streptophyta</taxon>
        <taxon>Embryophyta</taxon>
        <taxon>Tracheophyta</taxon>
        <taxon>Spermatophyta</taxon>
        <taxon>Magnoliopsida</taxon>
        <taxon>eudicotyledons</taxon>
        <taxon>Gunneridae</taxon>
        <taxon>Pentapetalae</taxon>
        <taxon>asterids</taxon>
        <taxon>campanulids</taxon>
        <taxon>Asterales</taxon>
        <taxon>Asteraceae</taxon>
        <taxon>Asteroideae</taxon>
        <taxon>Heliantheae alliance</taxon>
        <taxon>Millerieae</taxon>
        <taxon>Smallanthus</taxon>
    </lineage>
</organism>
<accession>A0ACB9C7Y5</accession>
<protein>
    <submittedName>
        <fullName evidence="1">Uncharacterized protein</fullName>
    </submittedName>
</protein>
<dbReference type="EMBL" id="CM042038">
    <property type="protein sequence ID" value="KAI3730412.1"/>
    <property type="molecule type" value="Genomic_DNA"/>
</dbReference>
<proteinExistence type="predicted"/>
<reference evidence="1 2" key="2">
    <citation type="journal article" date="2022" name="Mol. Ecol. Resour.">
        <title>The genomes of chicory, endive, great burdock and yacon provide insights into Asteraceae paleo-polyploidization history and plant inulin production.</title>
        <authorList>
            <person name="Fan W."/>
            <person name="Wang S."/>
            <person name="Wang H."/>
            <person name="Wang A."/>
            <person name="Jiang F."/>
            <person name="Liu H."/>
            <person name="Zhao H."/>
            <person name="Xu D."/>
            <person name="Zhang Y."/>
        </authorList>
    </citation>
    <scope>NUCLEOTIDE SEQUENCE [LARGE SCALE GENOMIC DNA]</scope>
    <source>
        <strain evidence="2">cv. Yunnan</strain>
        <tissue evidence="1">Leaves</tissue>
    </source>
</reference>
<sequence length="411" mass="45750">MRCFSCCFRIRDDHRTQINRFSQPITAIAKEPVDPLASNCVWSLLAHEDEDGDLSQCEDGMYGVTGSPALDDQLRAEAKFLKACGTLPQTPAEIRRTEKSKDSQPHNGDTESTFNPRLPNTPIEEALQKQPDQLQSPITLFQKFENGSDSSSHTSNSLENTESISSNSFEGCGIGPAASTHCKNKSVHFERQSDSCSFSSESSSPKITKVPLKLYESPFDHTISKPSPYPTPLKLTDDMQTPGTVFPSYGKNPRIRVQYVYSGINPRNFSQLDTPIEEECTELSDKESPQSLVKLQESSTKKELNVCPTLSSWLPPKSKHEDCIDQSLVGQTPGDRPILGVASDWNADETSFTPKWGDGNGIPNTTNKYSEDQKVRWHATPFEERLEKALLEDKSISKMKRLGETTCVEFS</sequence>
<comment type="caution">
    <text evidence="1">The sequence shown here is derived from an EMBL/GenBank/DDBJ whole genome shotgun (WGS) entry which is preliminary data.</text>
</comment>
<gene>
    <name evidence="1" type="ORF">L1987_61582</name>
</gene>
<dbReference type="Proteomes" id="UP001056120">
    <property type="component" value="Linkage Group LG21"/>
</dbReference>
<evidence type="ECO:0000313" key="2">
    <source>
        <dbReference type="Proteomes" id="UP001056120"/>
    </source>
</evidence>
<reference evidence="2" key="1">
    <citation type="journal article" date="2022" name="Mol. Ecol. Resour.">
        <title>The genomes of chicory, endive, great burdock and yacon provide insights into Asteraceae palaeo-polyploidization history and plant inulin production.</title>
        <authorList>
            <person name="Fan W."/>
            <person name="Wang S."/>
            <person name="Wang H."/>
            <person name="Wang A."/>
            <person name="Jiang F."/>
            <person name="Liu H."/>
            <person name="Zhao H."/>
            <person name="Xu D."/>
            <person name="Zhang Y."/>
        </authorList>
    </citation>
    <scope>NUCLEOTIDE SEQUENCE [LARGE SCALE GENOMIC DNA]</scope>
    <source>
        <strain evidence="2">cv. Yunnan</strain>
    </source>
</reference>
<evidence type="ECO:0000313" key="1">
    <source>
        <dbReference type="EMBL" id="KAI3730412.1"/>
    </source>
</evidence>
<keyword evidence="2" id="KW-1185">Reference proteome</keyword>